<reference evidence="6" key="1">
    <citation type="submission" date="2021-01" db="EMBL/GenBank/DDBJ databases">
        <authorList>
            <person name="Corre E."/>
            <person name="Pelletier E."/>
            <person name="Niang G."/>
            <person name="Scheremetjew M."/>
            <person name="Finn R."/>
            <person name="Kale V."/>
            <person name="Holt S."/>
            <person name="Cochrane G."/>
            <person name="Meng A."/>
            <person name="Brown T."/>
            <person name="Cohen L."/>
        </authorList>
    </citation>
    <scope>NUCLEOTIDE SEQUENCE</scope>
    <source>
        <strain evidence="6">OF101</strain>
    </source>
</reference>
<evidence type="ECO:0000256" key="3">
    <source>
        <dbReference type="ARBA" id="ARBA00023002"/>
    </source>
</evidence>
<keyword evidence="3" id="KW-0560">Oxidoreductase</keyword>
<keyword evidence="2" id="KW-0223">Dioxygenase</keyword>
<gene>
    <name evidence="6" type="ORF">ACAT0790_LOCUS41567</name>
</gene>
<dbReference type="InterPro" id="IPR007803">
    <property type="entry name" value="Asp/Arg/Pro-Hydrxlase"/>
</dbReference>
<evidence type="ECO:0000313" key="6">
    <source>
        <dbReference type="EMBL" id="CAD9164801.1"/>
    </source>
</evidence>
<dbReference type="InterPro" id="IPR027443">
    <property type="entry name" value="IPNS-like_sf"/>
</dbReference>
<dbReference type="InterPro" id="IPR051821">
    <property type="entry name" value="Asp/Asn_beta-hydroxylase"/>
</dbReference>
<dbReference type="Pfam" id="PF05118">
    <property type="entry name" value="Asp_Arg_Hydrox"/>
    <property type="match status" value="1"/>
</dbReference>
<dbReference type="Gene3D" id="2.60.120.330">
    <property type="entry name" value="B-lactam Antibiotic, Isopenicillin N Synthase, Chain"/>
    <property type="match status" value="1"/>
</dbReference>
<evidence type="ECO:0000256" key="1">
    <source>
        <dbReference type="ARBA" id="ARBA00007730"/>
    </source>
</evidence>
<dbReference type="SUPFAM" id="SSF51197">
    <property type="entry name" value="Clavaminate synthase-like"/>
    <property type="match status" value="1"/>
</dbReference>
<feature type="signal peptide" evidence="4">
    <location>
        <begin position="1"/>
        <end position="25"/>
    </location>
</feature>
<dbReference type="PANTHER" id="PTHR46332:SF5">
    <property type="entry name" value="ASPARTATE BETA-HYDROXYLASE DOMAIN CONTAINING 2"/>
    <property type="match status" value="1"/>
</dbReference>
<feature type="chain" id="PRO_5030554702" description="Aspartyl/asparaginy/proline hydroxylase domain-containing protein" evidence="4">
    <location>
        <begin position="26"/>
        <end position="408"/>
    </location>
</feature>
<dbReference type="AlphaFoldDB" id="A0A7S1WFD8"/>
<evidence type="ECO:0000259" key="5">
    <source>
        <dbReference type="Pfam" id="PF05118"/>
    </source>
</evidence>
<evidence type="ECO:0000256" key="4">
    <source>
        <dbReference type="SAM" id="SignalP"/>
    </source>
</evidence>
<name>A0A7S1WFD8_ALECA</name>
<dbReference type="GO" id="GO:0051213">
    <property type="term" value="F:dioxygenase activity"/>
    <property type="evidence" value="ECO:0007669"/>
    <property type="project" value="UniProtKB-KW"/>
</dbReference>
<proteinExistence type="inferred from homology"/>
<keyword evidence="4" id="KW-0732">Signal</keyword>
<sequence length="408" mass="46318">MGTAGVPLGCLRMAPVLRLSPLLLAVRPLYVGAQATGLVGFEYSPVSDVLNQQKALEHFEKKYYNPENRWSLSENSLEEVDALAKAALEQPVLALAAAQVLYLFAWFRRTGEIIRSNVVRSAQLFERSISVARCDDQQSVEAWLEGACDIRFGQAALLYNWLGETDTDTAQSQAYRDRAYGLLEYLKGTPRFAEVAKSWVSPLQINFNQLRFPDVPTRPFWDASKVPLARFLEDNFHIFKAELEAIINDPRDLYEVLRREDGSLESLATPGGWDAVRIVRYGHWFELFCEMAPRTCELLRTRPELVNCPYVNTNYYKLYPNSHLKPHFGNAPRLTAHLPVIAPEPLRSGITVGTEQALWVEGRAMVLDDTYPHAVSHWGKEPRYVLATWFCHPCDENTDHKQTCPTSL</sequence>
<evidence type="ECO:0000256" key="2">
    <source>
        <dbReference type="ARBA" id="ARBA00022964"/>
    </source>
</evidence>
<comment type="similarity">
    <text evidence="1">Belongs to the aspartyl/asparaginyl beta-hydroxylase family.</text>
</comment>
<dbReference type="GO" id="GO:0016020">
    <property type="term" value="C:membrane"/>
    <property type="evidence" value="ECO:0007669"/>
    <property type="project" value="TreeGrafter"/>
</dbReference>
<dbReference type="EMBL" id="HBGE01069345">
    <property type="protein sequence ID" value="CAD9164801.1"/>
    <property type="molecule type" value="Transcribed_RNA"/>
</dbReference>
<dbReference type="PANTHER" id="PTHR46332">
    <property type="entry name" value="ASPARTATE BETA-HYDROXYLASE DOMAIN-CONTAINING PROTEIN 2"/>
    <property type="match status" value="1"/>
</dbReference>
<protein>
    <recommendedName>
        <fullName evidence="5">Aspartyl/asparaginy/proline hydroxylase domain-containing protein</fullName>
    </recommendedName>
</protein>
<feature type="domain" description="Aspartyl/asparaginy/proline hydroxylase" evidence="5">
    <location>
        <begin position="233"/>
        <end position="393"/>
    </location>
</feature>
<organism evidence="6">
    <name type="scientific">Alexandrium catenella</name>
    <name type="common">Red tide dinoflagellate</name>
    <name type="synonym">Gonyaulax catenella</name>
    <dbReference type="NCBI Taxonomy" id="2925"/>
    <lineage>
        <taxon>Eukaryota</taxon>
        <taxon>Sar</taxon>
        <taxon>Alveolata</taxon>
        <taxon>Dinophyceae</taxon>
        <taxon>Gonyaulacales</taxon>
        <taxon>Pyrocystaceae</taxon>
        <taxon>Alexandrium</taxon>
    </lineage>
</organism>
<accession>A0A7S1WFD8</accession>